<reference evidence="3 4" key="1">
    <citation type="journal article" date="2014" name="PLoS Genet.">
        <title>Analysis of the Phlebiopsis gigantea genome, transcriptome and secretome provides insight into its pioneer colonization strategies of wood.</title>
        <authorList>
            <person name="Hori C."/>
            <person name="Ishida T."/>
            <person name="Igarashi K."/>
            <person name="Samejima M."/>
            <person name="Suzuki H."/>
            <person name="Master E."/>
            <person name="Ferreira P."/>
            <person name="Ruiz-Duenas F.J."/>
            <person name="Held B."/>
            <person name="Canessa P."/>
            <person name="Larrondo L.F."/>
            <person name="Schmoll M."/>
            <person name="Druzhinina I.S."/>
            <person name="Kubicek C.P."/>
            <person name="Gaskell J.A."/>
            <person name="Kersten P."/>
            <person name="St John F."/>
            <person name="Glasner J."/>
            <person name="Sabat G."/>
            <person name="Splinter BonDurant S."/>
            <person name="Syed K."/>
            <person name="Yadav J."/>
            <person name="Mgbeahuruike A.C."/>
            <person name="Kovalchuk A."/>
            <person name="Asiegbu F.O."/>
            <person name="Lackner G."/>
            <person name="Hoffmeister D."/>
            <person name="Rencoret J."/>
            <person name="Gutierrez A."/>
            <person name="Sun H."/>
            <person name="Lindquist E."/>
            <person name="Barry K."/>
            <person name="Riley R."/>
            <person name="Grigoriev I.V."/>
            <person name="Henrissat B."/>
            <person name="Kues U."/>
            <person name="Berka R.M."/>
            <person name="Martinez A.T."/>
            <person name="Covert S.F."/>
            <person name="Blanchette R.A."/>
            <person name="Cullen D."/>
        </authorList>
    </citation>
    <scope>NUCLEOTIDE SEQUENCE [LARGE SCALE GENOMIC DNA]</scope>
    <source>
        <strain evidence="3 4">11061_1 CR5-6</strain>
    </source>
</reference>
<dbReference type="InterPro" id="IPR029058">
    <property type="entry name" value="AB_hydrolase_fold"/>
</dbReference>
<evidence type="ECO:0000259" key="2">
    <source>
        <dbReference type="Pfam" id="PF07859"/>
    </source>
</evidence>
<dbReference type="HOGENOM" id="CLU_042179_1_0_1"/>
<dbReference type="EMBL" id="KN840631">
    <property type="protein sequence ID" value="KIP03138.1"/>
    <property type="molecule type" value="Genomic_DNA"/>
</dbReference>
<keyword evidence="4" id="KW-1185">Reference proteome</keyword>
<gene>
    <name evidence="3" type="ORF">PHLGIDRAFT_111212</name>
</gene>
<evidence type="ECO:0000313" key="4">
    <source>
        <dbReference type="Proteomes" id="UP000053257"/>
    </source>
</evidence>
<dbReference type="OrthoDB" id="2152029at2759"/>
<dbReference type="PANTHER" id="PTHR48081:SF31">
    <property type="entry name" value="STERYL ACETYL HYDROLASE MUG81-RELATED"/>
    <property type="match status" value="1"/>
</dbReference>
<dbReference type="InterPro" id="IPR013094">
    <property type="entry name" value="AB_hydrolase_3"/>
</dbReference>
<evidence type="ECO:0000313" key="3">
    <source>
        <dbReference type="EMBL" id="KIP03138.1"/>
    </source>
</evidence>
<dbReference type="SUPFAM" id="SSF53474">
    <property type="entry name" value="alpha/beta-Hydrolases"/>
    <property type="match status" value="1"/>
</dbReference>
<dbReference type="Gene3D" id="3.40.50.1820">
    <property type="entry name" value="alpha/beta hydrolase"/>
    <property type="match status" value="1"/>
</dbReference>
<keyword evidence="1" id="KW-0378">Hydrolase</keyword>
<name>A0A0C3PD35_PHLG1</name>
<proteinExistence type="predicted"/>
<dbReference type="Pfam" id="PF07859">
    <property type="entry name" value="Abhydrolase_3"/>
    <property type="match status" value="1"/>
</dbReference>
<protein>
    <recommendedName>
        <fullName evidence="2">Alpha/beta hydrolase fold-3 domain-containing protein</fullName>
    </recommendedName>
</protein>
<dbReference type="InterPro" id="IPR050300">
    <property type="entry name" value="GDXG_lipolytic_enzyme"/>
</dbReference>
<organism evidence="3 4">
    <name type="scientific">Phlebiopsis gigantea (strain 11061_1 CR5-6)</name>
    <name type="common">White-rot fungus</name>
    <name type="synonym">Peniophora gigantea</name>
    <dbReference type="NCBI Taxonomy" id="745531"/>
    <lineage>
        <taxon>Eukaryota</taxon>
        <taxon>Fungi</taxon>
        <taxon>Dikarya</taxon>
        <taxon>Basidiomycota</taxon>
        <taxon>Agaricomycotina</taxon>
        <taxon>Agaricomycetes</taxon>
        <taxon>Polyporales</taxon>
        <taxon>Phanerochaetaceae</taxon>
        <taxon>Phlebiopsis</taxon>
    </lineage>
</organism>
<evidence type="ECO:0000256" key="1">
    <source>
        <dbReference type="ARBA" id="ARBA00022801"/>
    </source>
</evidence>
<accession>A0A0C3PD35</accession>
<dbReference type="GO" id="GO:0016787">
    <property type="term" value="F:hydrolase activity"/>
    <property type="evidence" value="ECO:0007669"/>
    <property type="project" value="UniProtKB-KW"/>
</dbReference>
<dbReference type="STRING" id="745531.A0A0C3PD35"/>
<dbReference type="PANTHER" id="PTHR48081">
    <property type="entry name" value="AB HYDROLASE SUPERFAMILY PROTEIN C4A8.06C"/>
    <property type="match status" value="1"/>
</dbReference>
<dbReference type="Proteomes" id="UP000053257">
    <property type="component" value="Unassembled WGS sequence"/>
</dbReference>
<sequence>MSSSSTPHKYDQDGLPILSGLESASLTWVILRMPFLLLWTALASKLKKTSRPLNRLLFETSSRHILGNTTIEQLQKISGTSIKAYRAWAKQANKEPVIETLDDGTRVFWVGAKDADYVLIYCHGGGFVGPLCDFQCKFIEGLCAEFGKQSNGPILSCAILDYSVLPTAYPAQMTQLHSFLSALLPRVPPNRVFLAGESAGANILTQLFSATLHPLDSLPAPLDLSVPLAGTLLISPWCALNPTGKSMQENATKDLLPPVALNAWGTAYRRGVPAAEQAYADVDAAPPGWYTPALAGLTARVLVTVGDAETLRDDIARLTDVLRTVHPAVAVDVQPGGVHADMVFDVAAKSKELSPVTVRVATWLVESAGIVPT</sequence>
<feature type="domain" description="Alpha/beta hydrolase fold-3" evidence="2">
    <location>
        <begin position="119"/>
        <end position="340"/>
    </location>
</feature>
<dbReference type="AlphaFoldDB" id="A0A0C3PD35"/>